<protein>
    <submittedName>
        <fullName evidence="1">Uncharacterized protein</fullName>
    </submittedName>
</protein>
<organism evidence="1">
    <name type="scientific">Cacopsylla melanoneura</name>
    <dbReference type="NCBI Taxonomy" id="428564"/>
    <lineage>
        <taxon>Eukaryota</taxon>
        <taxon>Metazoa</taxon>
        <taxon>Ecdysozoa</taxon>
        <taxon>Arthropoda</taxon>
        <taxon>Hexapoda</taxon>
        <taxon>Insecta</taxon>
        <taxon>Pterygota</taxon>
        <taxon>Neoptera</taxon>
        <taxon>Paraneoptera</taxon>
        <taxon>Hemiptera</taxon>
        <taxon>Sternorrhyncha</taxon>
        <taxon>Psylloidea</taxon>
        <taxon>Psyllidae</taxon>
        <taxon>Psyllinae</taxon>
        <taxon>Cacopsylla</taxon>
    </lineage>
</organism>
<sequence>MVVSPRGSSHSKYNSIDVQLKYSNNQVASNKNNKIVAGGFERTPKGGLVLIISTIEYFGISQLGQFKIYLDRYSIKVFKRLVTTYIIKQPSGYNYKQKSG</sequence>
<dbReference type="EMBL" id="HBUF01427542">
    <property type="protein sequence ID" value="CAG6741570.1"/>
    <property type="molecule type" value="Transcribed_RNA"/>
</dbReference>
<evidence type="ECO:0000313" key="1">
    <source>
        <dbReference type="EMBL" id="CAG6741570.1"/>
    </source>
</evidence>
<name>A0A8D9E7M1_9HEMI</name>
<dbReference type="AlphaFoldDB" id="A0A8D9E7M1"/>
<accession>A0A8D9E7M1</accession>
<reference evidence="1" key="1">
    <citation type="submission" date="2021-05" db="EMBL/GenBank/DDBJ databases">
        <authorList>
            <person name="Alioto T."/>
            <person name="Alioto T."/>
            <person name="Gomez Garrido J."/>
        </authorList>
    </citation>
    <scope>NUCLEOTIDE SEQUENCE</scope>
</reference>
<proteinExistence type="predicted"/>